<dbReference type="FunFam" id="1.10.1040.50:FF:000006">
    <property type="entry name" value="Peroxisomal bifunctional enzyme"/>
    <property type="match status" value="1"/>
</dbReference>
<dbReference type="GO" id="GO:0016853">
    <property type="term" value="F:isomerase activity"/>
    <property type="evidence" value="ECO:0007669"/>
    <property type="project" value="UniProtKB-KW"/>
</dbReference>
<keyword evidence="3" id="KW-0276">Fatty acid metabolism</keyword>
<keyword evidence="8" id="KW-0576">Peroxisome</keyword>
<dbReference type="PANTHER" id="PTHR23309:SF51">
    <property type="entry name" value="3-HYDROXYACYL-COA DEHYDROGENASE-RELATED"/>
    <property type="match status" value="1"/>
</dbReference>
<evidence type="ECO:0000256" key="5">
    <source>
        <dbReference type="ARBA" id="ARBA00023002"/>
    </source>
</evidence>
<gene>
    <name evidence="15" type="ORF">D3273_22580</name>
</gene>
<dbReference type="InterPro" id="IPR036291">
    <property type="entry name" value="NAD(P)-bd_dom_sf"/>
</dbReference>
<evidence type="ECO:0000256" key="6">
    <source>
        <dbReference type="ARBA" id="ARBA00023027"/>
    </source>
</evidence>
<dbReference type="GO" id="GO:0004300">
    <property type="term" value="F:enoyl-CoA hydratase activity"/>
    <property type="evidence" value="ECO:0007669"/>
    <property type="project" value="UniProtKB-ARBA"/>
</dbReference>
<feature type="domain" description="3-hydroxyacyl-CoA dehydrogenase NAD binding" evidence="14">
    <location>
        <begin position="293"/>
        <end position="468"/>
    </location>
</feature>
<evidence type="ECO:0000256" key="1">
    <source>
        <dbReference type="ARBA" id="ARBA00004275"/>
    </source>
</evidence>
<dbReference type="SUPFAM" id="SSF48179">
    <property type="entry name" value="6-phosphogluconate dehydrogenase C-terminal domain-like"/>
    <property type="match status" value="2"/>
</dbReference>
<dbReference type="EMBL" id="QYBB01000042">
    <property type="protein sequence ID" value="RYC29728.1"/>
    <property type="molecule type" value="Genomic_DNA"/>
</dbReference>
<dbReference type="InterPro" id="IPR006176">
    <property type="entry name" value="3-OHacyl-CoA_DH_NAD-bd"/>
</dbReference>
<evidence type="ECO:0000256" key="8">
    <source>
        <dbReference type="ARBA" id="ARBA00023140"/>
    </source>
</evidence>
<keyword evidence="11" id="KW-0511">Multifunctional enzyme</keyword>
<feature type="domain" description="3-hydroxyacyl-CoA dehydrogenase C-terminal" evidence="13">
    <location>
        <begin position="473"/>
        <end position="557"/>
    </location>
</feature>
<dbReference type="InterPro" id="IPR001753">
    <property type="entry name" value="Enoyl-CoA_hydra/iso"/>
</dbReference>
<dbReference type="GO" id="GO:0006635">
    <property type="term" value="P:fatty acid beta-oxidation"/>
    <property type="evidence" value="ECO:0007669"/>
    <property type="project" value="UniProtKB-UniPathway"/>
</dbReference>
<dbReference type="InterPro" id="IPR006108">
    <property type="entry name" value="3HC_DH_C"/>
</dbReference>
<proteinExistence type="predicted"/>
<comment type="subcellular location">
    <subcellularLocation>
        <location evidence="1">Peroxisome</location>
    </subcellularLocation>
</comment>
<keyword evidence="9" id="KW-0413">Isomerase</keyword>
<name>A0A4Q2U1Y7_9HYPH</name>
<dbReference type="Gene3D" id="3.90.226.10">
    <property type="entry name" value="2-enoyl-CoA Hydratase, Chain A, domain 1"/>
    <property type="match status" value="1"/>
</dbReference>
<evidence type="ECO:0000313" key="16">
    <source>
        <dbReference type="Proteomes" id="UP000290759"/>
    </source>
</evidence>
<dbReference type="GO" id="GO:0070403">
    <property type="term" value="F:NAD+ binding"/>
    <property type="evidence" value="ECO:0007669"/>
    <property type="project" value="InterPro"/>
</dbReference>
<dbReference type="Gene3D" id="3.40.50.720">
    <property type="entry name" value="NAD(P)-binding Rossmann-like Domain"/>
    <property type="match status" value="1"/>
</dbReference>
<keyword evidence="10" id="KW-0456">Lyase</keyword>
<keyword evidence="6" id="KW-0520">NAD</keyword>
<evidence type="ECO:0000256" key="10">
    <source>
        <dbReference type="ARBA" id="ARBA00023239"/>
    </source>
</evidence>
<keyword evidence="16" id="KW-1185">Reference proteome</keyword>
<comment type="pathway">
    <text evidence="2">Lipid metabolism; fatty acid beta-oxidation.</text>
</comment>
<comment type="catalytic activity">
    <reaction evidence="12">
        <text>a (3S)-3-hydroxyacyl-CoA + NAD(+) = a 3-oxoacyl-CoA + NADH + H(+)</text>
        <dbReference type="Rhea" id="RHEA:22432"/>
        <dbReference type="ChEBI" id="CHEBI:15378"/>
        <dbReference type="ChEBI" id="CHEBI:57318"/>
        <dbReference type="ChEBI" id="CHEBI:57540"/>
        <dbReference type="ChEBI" id="CHEBI:57945"/>
        <dbReference type="ChEBI" id="CHEBI:90726"/>
        <dbReference type="EC" id="1.1.1.35"/>
    </reaction>
</comment>
<keyword evidence="7" id="KW-0443">Lipid metabolism</keyword>
<dbReference type="GO" id="GO:0003857">
    <property type="term" value="F:(3S)-3-hydroxyacyl-CoA dehydrogenase (NAD+) activity"/>
    <property type="evidence" value="ECO:0007669"/>
    <property type="project" value="UniProtKB-EC"/>
</dbReference>
<evidence type="ECO:0000256" key="3">
    <source>
        <dbReference type="ARBA" id="ARBA00022832"/>
    </source>
</evidence>
<evidence type="ECO:0000256" key="12">
    <source>
        <dbReference type="ARBA" id="ARBA00049556"/>
    </source>
</evidence>
<dbReference type="SUPFAM" id="SSF51735">
    <property type="entry name" value="NAD(P)-binding Rossmann-fold domains"/>
    <property type="match status" value="1"/>
</dbReference>
<reference evidence="15 16" key="1">
    <citation type="submission" date="2018-12" db="EMBL/GenBank/DDBJ databases">
        <authorList>
            <person name="Grouzdev D.S."/>
            <person name="Krutkina M.S."/>
        </authorList>
    </citation>
    <scope>NUCLEOTIDE SEQUENCE [LARGE SCALE GENOMIC DNA]</scope>
    <source>
        <strain evidence="15 16">RmlP026</strain>
    </source>
</reference>
<reference evidence="15 16" key="2">
    <citation type="submission" date="2019-02" db="EMBL/GenBank/DDBJ databases">
        <title>'Lichenibacterium ramalinii' gen. nov. sp. nov., 'Lichenibacterium minor' gen. nov. sp. nov.</title>
        <authorList>
            <person name="Pankratov T."/>
        </authorList>
    </citation>
    <scope>NUCLEOTIDE SEQUENCE [LARGE SCALE GENOMIC DNA]</scope>
    <source>
        <strain evidence="15 16">RmlP026</strain>
    </source>
</reference>
<accession>A0A4Q2U1Y7</accession>
<dbReference type="CDD" id="cd06558">
    <property type="entry name" value="crotonase-like"/>
    <property type="match status" value="1"/>
</dbReference>
<dbReference type="Pfam" id="PF02737">
    <property type="entry name" value="3HCDH_N"/>
    <property type="match status" value="1"/>
</dbReference>
<feature type="domain" description="3-hydroxyacyl-CoA dehydrogenase C-terminal" evidence="13">
    <location>
        <begin position="594"/>
        <end position="669"/>
    </location>
</feature>
<evidence type="ECO:0000256" key="9">
    <source>
        <dbReference type="ARBA" id="ARBA00023235"/>
    </source>
</evidence>
<dbReference type="SUPFAM" id="SSF52096">
    <property type="entry name" value="ClpP/crotonase"/>
    <property type="match status" value="1"/>
</dbReference>
<dbReference type="AlphaFoldDB" id="A0A4Q2U1Y7"/>
<evidence type="ECO:0000256" key="2">
    <source>
        <dbReference type="ARBA" id="ARBA00005005"/>
    </source>
</evidence>
<evidence type="ECO:0000259" key="13">
    <source>
        <dbReference type="Pfam" id="PF00725"/>
    </source>
</evidence>
<dbReference type="PANTHER" id="PTHR23309">
    <property type="entry name" value="3-HYDROXYACYL-COA DEHYROGENASE"/>
    <property type="match status" value="1"/>
</dbReference>
<dbReference type="Gene3D" id="1.10.1040.50">
    <property type="match status" value="1"/>
</dbReference>
<dbReference type="Pfam" id="PF00378">
    <property type="entry name" value="ECH_1"/>
    <property type="match status" value="1"/>
</dbReference>
<dbReference type="UniPathway" id="UPA00659"/>
<keyword evidence="4" id="KW-0442">Lipid degradation</keyword>
<evidence type="ECO:0000256" key="7">
    <source>
        <dbReference type="ARBA" id="ARBA00023098"/>
    </source>
</evidence>
<comment type="caution">
    <text evidence="15">The sequence shown here is derived from an EMBL/GenBank/DDBJ whole genome shotgun (WGS) entry which is preliminary data.</text>
</comment>
<dbReference type="OrthoDB" id="9771883at2"/>
<dbReference type="InterPro" id="IPR029045">
    <property type="entry name" value="ClpP/crotonase-like_dom_sf"/>
</dbReference>
<dbReference type="InterPro" id="IPR008927">
    <property type="entry name" value="6-PGluconate_DH-like_C_sf"/>
</dbReference>
<evidence type="ECO:0000259" key="14">
    <source>
        <dbReference type="Pfam" id="PF02737"/>
    </source>
</evidence>
<dbReference type="Pfam" id="PF00725">
    <property type="entry name" value="3HCDH"/>
    <property type="match status" value="2"/>
</dbReference>
<dbReference type="FunFam" id="3.40.50.720:FF:000009">
    <property type="entry name" value="Fatty oxidation complex, alpha subunit"/>
    <property type="match status" value="1"/>
</dbReference>
<evidence type="ECO:0000313" key="15">
    <source>
        <dbReference type="EMBL" id="RYC29728.1"/>
    </source>
</evidence>
<protein>
    <submittedName>
        <fullName evidence="15">3-hydroxyacyl-CoA dehydrogenase</fullName>
    </submittedName>
</protein>
<organism evidence="15 16">
    <name type="scientific">Lichenibacterium minor</name>
    <dbReference type="NCBI Taxonomy" id="2316528"/>
    <lineage>
        <taxon>Bacteria</taxon>
        <taxon>Pseudomonadati</taxon>
        <taxon>Pseudomonadota</taxon>
        <taxon>Alphaproteobacteria</taxon>
        <taxon>Hyphomicrobiales</taxon>
        <taxon>Lichenihabitantaceae</taxon>
        <taxon>Lichenibacterium</taxon>
    </lineage>
</organism>
<evidence type="ECO:0000256" key="11">
    <source>
        <dbReference type="ARBA" id="ARBA00023268"/>
    </source>
</evidence>
<sequence>MPMISTARHGDVLVVTVDNPPVNALGTAVRRAIGEAVTSAQADAGIVATVIGGAGKLFSGGADITEFGKPGGEPGLPELCDAVEASAKPVIAALHGTCFGGGLELPLSCHGRVAAPSARLGLPEVKLGLLPGAGGTQRLPRLVGVARALDMIVSGDPIGADAALAAGLVDRVVPEAELLAGAVAFARDAAARGAPRRTGEREAQGGVAAVDAFTAAKGRALGGRDAPAACIRAVRGAVELPLADGLAQERRLFVDLLGGAQSKALRHAFFAERAANKIEGLPADAKPLKVERVGIVGAGTMGGGIAMTFLSAGIPVTMVERERGALDRGVALIRSNYERSAKRGRFTPDEVEAAMGRLTPVLEFDALHDCDLVIEAAFELLEVKTEIFGRLDRICRPGAILASNTSYLDIDAIAAATSRPGSVLGMHFFSPANVMKLLEVVRGARTEPAVLATAMALAKRLGKVAVVSGVCHGFIGNRMLNPRQAQANALILEGAAPEDVDRVMLEFGMPMGPFQMADLAGLDLGWTAETSKGETVRDILCERGRRGQKTGKGFYDYDVDRRRTPSDEVKAVIAEVAARQGVARRTIGDDEIRERLLYSMVNEGAKILDEGIAQRASDIDVVWINGYGWPATTGGPMFWAESVGFDRVAAGLARHRDRLGDAGEPSPRLLSRSA</sequence>
<evidence type="ECO:0000256" key="4">
    <source>
        <dbReference type="ARBA" id="ARBA00022963"/>
    </source>
</evidence>
<dbReference type="Proteomes" id="UP000290759">
    <property type="component" value="Unassembled WGS sequence"/>
</dbReference>
<keyword evidence="5" id="KW-0560">Oxidoreductase</keyword>